<organism evidence="3 4">
    <name type="scientific">Eubacterium aggregans</name>
    <dbReference type="NCBI Taxonomy" id="81409"/>
    <lineage>
        <taxon>Bacteria</taxon>
        <taxon>Bacillati</taxon>
        <taxon>Bacillota</taxon>
        <taxon>Clostridia</taxon>
        <taxon>Eubacteriales</taxon>
        <taxon>Eubacteriaceae</taxon>
        <taxon>Eubacterium</taxon>
    </lineage>
</organism>
<dbReference type="SUPFAM" id="SSF56399">
    <property type="entry name" value="ADP-ribosylation"/>
    <property type="match status" value="1"/>
</dbReference>
<dbReference type="STRING" id="81409.SAMN04515656_10334"/>
<accession>A0A1H3Y2D6</accession>
<dbReference type="Pfam" id="PF06152">
    <property type="entry name" value="Phage_min_cap2"/>
    <property type="match status" value="1"/>
</dbReference>
<feature type="domain" description="ADP ribosyltransferase" evidence="2">
    <location>
        <begin position="536"/>
        <end position="708"/>
    </location>
</feature>
<dbReference type="Gene3D" id="3.90.176.10">
    <property type="entry name" value="Toxin ADP-ribosyltransferase, Chain A, domain 1"/>
    <property type="match status" value="1"/>
</dbReference>
<reference evidence="3 4" key="1">
    <citation type="submission" date="2016-10" db="EMBL/GenBank/DDBJ databases">
        <authorList>
            <person name="de Groot N.N."/>
        </authorList>
    </citation>
    <scope>NUCLEOTIDE SEQUENCE [LARGE SCALE GENOMIC DNA]</scope>
    <source>
        <strain evidence="3 4">SR12</strain>
    </source>
</reference>
<dbReference type="InterPro" id="IPR003540">
    <property type="entry name" value="ADP-ribosyltransferase"/>
</dbReference>
<feature type="region of interest" description="Disordered" evidence="1">
    <location>
        <begin position="725"/>
        <end position="744"/>
    </location>
</feature>
<evidence type="ECO:0000259" key="2">
    <source>
        <dbReference type="Pfam" id="PF03496"/>
    </source>
</evidence>
<evidence type="ECO:0000313" key="4">
    <source>
        <dbReference type="Proteomes" id="UP000199394"/>
    </source>
</evidence>
<dbReference type="GO" id="GO:0005576">
    <property type="term" value="C:extracellular region"/>
    <property type="evidence" value="ECO:0007669"/>
    <property type="project" value="InterPro"/>
</dbReference>
<sequence>MPDYDIAKAFQEIEKELILSMRRNLSKHIDDQELEGFDWTMWQAEQLNELTRFRKNNKALFGNYFSTINTNIESTLKAAQQTGRLKQEQTILKALQKGYVAPKRNPKGIQGSFFKLNDNKMNALVSATMKDMTHAETAVLRMTNDVYRRTIFKAATYANSGAGTVNQAIDMATKDFLAAGINCIEYANGRRVNIASYAEMALRTSNKRAYLVGEGAARDAWGVHLVRVSQYGACSPTCLPWQGRIYIDDVYSGGKADGNHPLLSEAIAGGLFHPNCRHTMSTWFDGINIDGAGKDTDTVNKNYALEQKQRYNERQIRRYKRLSEGNLDPDNVTYYKGKVGQWQMKQSALMDAYPDILRRDYAREGTRGLTLKTKNYIPNPILAQKRALSSALAVAKQALTNADTRTVLSGVWKDDVIVSDYLVKKVSIQAKKDYYINQIQSGTLDAGKKQEFTDKYNKLLDWEQEGIDYEDAKLKVDDLESQLSALSGPSKFVAGNPNPDDPYTDERKNKAHWFKDWAKADAELKPDADAVYKVSSQGAKDGLYDYTAGSGGFNRPLAGFRKPWNQSGSGWEQKYYVGPDKVWIDFEGKGQKIRDLTEMINQSSYDFDIWLQRGCDSNAFDLFLGTTDMASMTEVELQQFVGRSNTFDNFLSCATNKGSGFSHKPVIVNVYAPKGTKMMYARPWSAFTNEDEIIIQRGATYKIKKIEKNGGKIYMDVEVRPEKGYNTFQQDPNEWTGSKKDYHD</sequence>
<dbReference type="OrthoDB" id="3197444at2"/>
<dbReference type="Pfam" id="PF03496">
    <property type="entry name" value="ADPrib_exo_Tox"/>
    <property type="match status" value="1"/>
</dbReference>
<dbReference type="PROSITE" id="PS51996">
    <property type="entry name" value="TR_MART"/>
    <property type="match status" value="1"/>
</dbReference>
<protein>
    <submittedName>
        <fullName evidence="3">ADP-ribosyltransferase exoenzyme</fullName>
    </submittedName>
</protein>
<dbReference type="GO" id="GO:0005198">
    <property type="term" value="F:structural molecule activity"/>
    <property type="evidence" value="ECO:0007669"/>
    <property type="project" value="InterPro"/>
</dbReference>
<name>A0A1H3Y2D6_9FIRM</name>
<feature type="compositionally biased region" description="Polar residues" evidence="1">
    <location>
        <begin position="726"/>
        <end position="736"/>
    </location>
</feature>
<proteinExistence type="predicted"/>
<dbReference type="Proteomes" id="UP000199394">
    <property type="component" value="Unassembled WGS sequence"/>
</dbReference>
<dbReference type="GO" id="GO:0016740">
    <property type="term" value="F:transferase activity"/>
    <property type="evidence" value="ECO:0007669"/>
    <property type="project" value="UniProtKB-KW"/>
</dbReference>
<evidence type="ECO:0000256" key="1">
    <source>
        <dbReference type="SAM" id="MobiDB-lite"/>
    </source>
</evidence>
<dbReference type="InterPro" id="IPR009319">
    <property type="entry name" value="Phage_A118_VSP1"/>
</dbReference>
<gene>
    <name evidence="3" type="ORF">SAMN04515656_10334</name>
</gene>
<dbReference type="AlphaFoldDB" id="A0A1H3Y2D6"/>
<keyword evidence="4" id="KW-1185">Reference proteome</keyword>
<dbReference type="EMBL" id="FNRK01000003">
    <property type="protein sequence ID" value="SEA05743.1"/>
    <property type="molecule type" value="Genomic_DNA"/>
</dbReference>
<dbReference type="RefSeq" id="WP_090304668.1">
    <property type="nucleotide sequence ID" value="NZ_FNRK01000003.1"/>
</dbReference>
<evidence type="ECO:0000313" key="3">
    <source>
        <dbReference type="EMBL" id="SEA05743.1"/>
    </source>
</evidence>
<keyword evidence="3" id="KW-0808">Transferase</keyword>